<accession>A0ABV7XBB4</accession>
<dbReference type="SUPFAM" id="SSF55298">
    <property type="entry name" value="YjgF-like"/>
    <property type="match status" value="1"/>
</dbReference>
<sequence length="117" mass="12546">MSDIQRFQANPRMSGAVAHGDRVYLSGQVAIDAAGGTVTEQVAEILNRIDGLLADAGSDKSRMLSVNIYLTDVTTLPELNALWDKWLVAGCAPCRTTIETRLASPRYAVEIGVVAAR</sequence>
<dbReference type="InterPro" id="IPR035709">
    <property type="entry name" value="YoaB-like"/>
</dbReference>
<dbReference type="Proteomes" id="UP001595615">
    <property type="component" value="Unassembled WGS sequence"/>
</dbReference>
<gene>
    <name evidence="1" type="ORF">ACFOMD_08150</name>
</gene>
<dbReference type="InterPro" id="IPR035959">
    <property type="entry name" value="RutC-like_sf"/>
</dbReference>
<organism evidence="1 2">
    <name type="scientific">Sphingoaurantiacus capsulatus</name>
    <dbReference type="NCBI Taxonomy" id="1771310"/>
    <lineage>
        <taxon>Bacteria</taxon>
        <taxon>Pseudomonadati</taxon>
        <taxon>Pseudomonadota</taxon>
        <taxon>Alphaproteobacteria</taxon>
        <taxon>Sphingomonadales</taxon>
        <taxon>Sphingosinicellaceae</taxon>
        <taxon>Sphingoaurantiacus</taxon>
    </lineage>
</organism>
<evidence type="ECO:0000313" key="1">
    <source>
        <dbReference type="EMBL" id="MFC3712537.1"/>
    </source>
</evidence>
<dbReference type="RefSeq" id="WP_380859630.1">
    <property type="nucleotide sequence ID" value="NZ_JBHRXV010000005.1"/>
</dbReference>
<dbReference type="CDD" id="cd06150">
    <property type="entry name" value="YjgF_YER057c_UK114_like_2"/>
    <property type="match status" value="1"/>
</dbReference>
<name>A0ABV7XBB4_9SPHN</name>
<dbReference type="PANTHER" id="PTHR47328">
    <property type="match status" value="1"/>
</dbReference>
<protein>
    <submittedName>
        <fullName evidence="1">RidA family protein</fullName>
    </submittedName>
</protein>
<comment type="caution">
    <text evidence="1">The sequence shown here is derived from an EMBL/GenBank/DDBJ whole genome shotgun (WGS) entry which is preliminary data.</text>
</comment>
<dbReference type="Pfam" id="PF01042">
    <property type="entry name" value="Ribonuc_L-PSP"/>
    <property type="match status" value="1"/>
</dbReference>
<dbReference type="InterPro" id="IPR006175">
    <property type="entry name" value="YjgF/YER057c/UK114"/>
</dbReference>
<evidence type="ECO:0000313" key="2">
    <source>
        <dbReference type="Proteomes" id="UP001595615"/>
    </source>
</evidence>
<dbReference type="EMBL" id="JBHRXV010000005">
    <property type="protein sequence ID" value="MFC3712537.1"/>
    <property type="molecule type" value="Genomic_DNA"/>
</dbReference>
<proteinExistence type="predicted"/>
<keyword evidence="2" id="KW-1185">Reference proteome</keyword>
<dbReference type="Gene3D" id="3.30.1330.40">
    <property type="entry name" value="RutC-like"/>
    <property type="match status" value="1"/>
</dbReference>
<dbReference type="PANTHER" id="PTHR47328:SF1">
    <property type="entry name" value="RUTC FAMILY PROTEIN YOAB"/>
    <property type="match status" value="1"/>
</dbReference>
<reference evidence="2" key="1">
    <citation type="journal article" date="2019" name="Int. J. Syst. Evol. Microbiol.">
        <title>The Global Catalogue of Microorganisms (GCM) 10K type strain sequencing project: providing services to taxonomists for standard genome sequencing and annotation.</title>
        <authorList>
            <consortium name="The Broad Institute Genomics Platform"/>
            <consortium name="The Broad Institute Genome Sequencing Center for Infectious Disease"/>
            <person name="Wu L."/>
            <person name="Ma J."/>
        </authorList>
    </citation>
    <scope>NUCLEOTIDE SEQUENCE [LARGE SCALE GENOMIC DNA]</scope>
    <source>
        <strain evidence="2">KCTC 42644</strain>
    </source>
</reference>